<evidence type="ECO:0000256" key="2">
    <source>
        <dbReference type="ARBA" id="ARBA00006148"/>
    </source>
</evidence>
<evidence type="ECO:0000256" key="5">
    <source>
        <dbReference type="ARBA" id="ARBA00022989"/>
    </source>
</evidence>
<dbReference type="PRINTS" id="PR00173">
    <property type="entry name" value="EDTRNSPORT"/>
</dbReference>
<feature type="transmembrane region" description="Helical" evidence="7">
    <location>
        <begin position="358"/>
        <end position="384"/>
    </location>
</feature>
<accession>A0A6L6YJ54</accession>
<organism evidence="8 9">
    <name type="scientific">Parasutterella muris</name>
    <dbReference type="NCBI Taxonomy" id="2565572"/>
    <lineage>
        <taxon>Bacteria</taxon>
        <taxon>Pseudomonadati</taxon>
        <taxon>Pseudomonadota</taxon>
        <taxon>Betaproteobacteria</taxon>
        <taxon>Burkholderiales</taxon>
        <taxon>Sutterellaceae</taxon>
        <taxon>Parasutterella</taxon>
    </lineage>
</organism>
<evidence type="ECO:0000256" key="3">
    <source>
        <dbReference type="ARBA" id="ARBA00022448"/>
    </source>
</evidence>
<dbReference type="GO" id="GO:0005886">
    <property type="term" value="C:plasma membrane"/>
    <property type="evidence" value="ECO:0007669"/>
    <property type="project" value="TreeGrafter"/>
</dbReference>
<reference evidence="8 9" key="1">
    <citation type="submission" date="2019-12" db="EMBL/GenBank/DDBJ databases">
        <title>Microbes associate with the intestines of laboratory mice.</title>
        <authorList>
            <person name="Navarre W."/>
            <person name="Wong E."/>
        </authorList>
    </citation>
    <scope>NUCLEOTIDE SEQUENCE [LARGE SCALE GENOMIC DNA]</scope>
    <source>
        <strain evidence="8 9">NM82_D38</strain>
    </source>
</reference>
<dbReference type="InterPro" id="IPR001991">
    <property type="entry name" value="Na-dicarboxylate_symporter"/>
</dbReference>
<keyword evidence="5 7" id="KW-1133">Transmembrane helix</keyword>
<feature type="transmembrane region" description="Helical" evidence="7">
    <location>
        <begin position="224"/>
        <end position="249"/>
    </location>
</feature>
<comment type="similarity">
    <text evidence="2">Belongs to the dicarboxylate/amino acid:cation symporter (DAACS) (TC 2.A.23) family.</text>
</comment>
<dbReference type="EMBL" id="WSRP01000044">
    <property type="protein sequence ID" value="MVX57740.1"/>
    <property type="molecule type" value="Genomic_DNA"/>
</dbReference>
<dbReference type="GO" id="GO:0015184">
    <property type="term" value="F:L-cystine transmembrane transporter activity"/>
    <property type="evidence" value="ECO:0007669"/>
    <property type="project" value="TreeGrafter"/>
</dbReference>
<keyword evidence="4 7" id="KW-0812">Transmembrane</keyword>
<evidence type="ECO:0000313" key="8">
    <source>
        <dbReference type="EMBL" id="MVX57740.1"/>
    </source>
</evidence>
<feature type="transmembrane region" description="Helical" evidence="7">
    <location>
        <begin position="298"/>
        <end position="322"/>
    </location>
</feature>
<name>A0A6L6YJ54_9BURK</name>
<sequence length="419" mass="44880">MSTPQLQSAFKRNILGVMIAYLAAIALGVIAGVWQEPYVMTAAHFISTVFIRLFKFLSIPIICVSIITSLSTLSQNKEGGKIFKHTIFYTLLTTILAATLAAALYIIMRPANVSVANVTSETVHKIAGVSYLDYLQSIVPDNFVTPFQTANVLSVLLIAASVGIAISRLPNGDSQDLMIRFFSALQKVLFELVNWLILVLPVGIFGFVAVLAQEVSHGMDLGGLGTYFAIVIAANLLQMFVILPAFLLVKGLNPIKVAKGMFPALTLAFFSKSSAATLPLTISSSENNLHVNPKIAEFVLPMCTTINMNGCAAFIFLTVIYLMQNAGIAITPGVIFAWIFIATLAAVGNAGVPMGCFFLSASLLASMNVPILLMGVILPFYAVVDMIETTLNVWSDSSVAVAVNKDMKFSAPHQIGSAP</sequence>
<feature type="transmembrane region" description="Helical" evidence="7">
    <location>
        <begin position="86"/>
        <end position="108"/>
    </location>
</feature>
<evidence type="ECO:0000313" key="9">
    <source>
        <dbReference type="Proteomes" id="UP000472580"/>
    </source>
</evidence>
<dbReference type="Proteomes" id="UP000472580">
    <property type="component" value="Unassembled WGS sequence"/>
</dbReference>
<feature type="transmembrane region" description="Helical" evidence="7">
    <location>
        <begin position="334"/>
        <end position="352"/>
    </location>
</feature>
<comment type="subcellular location">
    <subcellularLocation>
        <location evidence="1">Membrane</location>
        <topology evidence="1">Multi-pass membrane protein</topology>
    </subcellularLocation>
</comment>
<gene>
    <name evidence="8" type="ORF">E5987_11140</name>
</gene>
<dbReference type="PANTHER" id="PTHR42865">
    <property type="entry name" value="PROTON/GLUTAMATE-ASPARTATE SYMPORTER"/>
    <property type="match status" value="1"/>
</dbReference>
<dbReference type="PANTHER" id="PTHR42865:SF5">
    <property type="entry name" value="L-CYSTINE TRANSPORTER TCYP"/>
    <property type="match status" value="1"/>
</dbReference>
<dbReference type="InterPro" id="IPR036458">
    <property type="entry name" value="Na:dicarbo_symporter_sf"/>
</dbReference>
<feature type="transmembrane region" description="Helical" evidence="7">
    <location>
        <begin position="149"/>
        <end position="167"/>
    </location>
</feature>
<keyword evidence="3" id="KW-0813">Transport</keyword>
<evidence type="ECO:0000256" key="7">
    <source>
        <dbReference type="SAM" id="Phobius"/>
    </source>
</evidence>
<evidence type="ECO:0000256" key="1">
    <source>
        <dbReference type="ARBA" id="ARBA00004141"/>
    </source>
</evidence>
<comment type="caution">
    <text evidence="8">The sequence shown here is derived from an EMBL/GenBank/DDBJ whole genome shotgun (WGS) entry which is preliminary data.</text>
</comment>
<protein>
    <submittedName>
        <fullName evidence="8">Cation:dicarboxylase symporter family transporter</fullName>
    </submittedName>
</protein>
<keyword evidence="9" id="KW-1185">Reference proteome</keyword>
<dbReference type="Pfam" id="PF00375">
    <property type="entry name" value="SDF"/>
    <property type="match status" value="1"/>
</dbReference>
<evidence type="ECO:0000256" key="4">
    <source>
        <dbReference type="ARBA" id="ARBA00022692"/>
    </source>
</evidence>
<dbReference type="Gene3D" id="1.10.3860.10">
    <property type="entry name" value="Sodium:dicarboxylate symporter"/>
    <property type="match status" value="1"/>
</dbReference>
<feature type="transmembrane region" description="Helical" evidence="7">
    <location>
        <begin position="12"/>
        <end position="34"/>
    </location>
</feature>
<feature type="transmembrane region" description="Helical" evidence="7">
    <location>
        <begin position="261"/>
        <end position="278"/>
    </location>
</feature>
<keyword evidence="6 7" id="KW-0472">Membrane</keyword>
<dbReference type="SUPFAM" id="SSF118215">
    <property type="entry name" value="Proton glutamate symport protein"/>
    <property type="match status" value="1"/>
</dbReference>
<proteinExistence type="inferred from homology"/>
<feature type="transmembrane region" description="Helical" evidence="7">
    <location>
        <begin position="54"/>
        <end position="74"/>
    </location>
</feature>
<dbReference type="RefSeq" id="WP_160336156.1">
    <property type="nucleotide sequence ID" value="NZ_CALPCR010000019.1"/>
</dbReference>
<dbReference type="OrthoDB" id="9766690at2"/>
<dbReference type="GO" id="GO:0015293">
    <property type="term" value="F:symporter activity"/>
    <property type="evidence" value="ECO:0007669"/>
    <property type="project" value="InterPro"/>
</dbReference>
<feature type="transmembrane region" description="Helical" evidence="7">
    <location>
        <begin position="188"/>
        <end position="212"/>
    </location>
</feature>
<evidence type="ECO:0000256" key="6">
    <source>
        <dbReference type="ARBA" id="ARBA00023136"/>
    </source>
</evidence>
<dbReference type="AlphaFoldDB" id="A0A6L6YJ54"/>